<feature type="transmembrane region" description="Helical" evidence="1">
    <location>
        <begin position="66"/>
        <end position="84"/>
    </location>
</feature>
<organism evidence="2">
    <name type="scientific">uncultured Dysgonomonas sp</name>
    <dbReference type="NCBI Taxonomy" id="206096"/>
    <lineage>
        <taxon>Bacteria</taxon>
        <taxon>Pseudomonadati</taxon>
        <taxon>Bacteroidota</taxon>
        <taxon>Bacteroidia</taxon>
        <taxon>Bacteroidales</taxon>
        <taxon>Dysgonomonadaceae</taxon>
        <taxon>Dysgonomonas</taxon>
        <taxon>environmental samples</taxon>
    </lineage>
</organism>
<dbReference type="AlphaFoldDB" id="A0A212IVQ6"/>
<protein>
    <submittedName>
        <fullName evidence="2">Uncharacterized protein</fullName>
    </submittedName>
</protein>
<sequence length="194" mass="21369">MKEFFSSMDATQQFYWYVAIGASVIFIIQTIMTFIGADSDTGVDADFDGNLDSADAPFQLFSLRNLINFLLGFGWTGAVLYNAFESKFVVGIVSFLVGSVFILLFFVIMRFIWKLSEDNTFKMEDTIGKTADVYMNIPASKSGRGKIFVSVKGSSRELYAVTTAGEALKSGSLVKIIGIEGDILVVEPFSNMNN</sequence>
<name>A0A212IVQ6_9BACT</name>
<dbReference type="InterPro" id="IPR012340">
    <property type="entry name" value="NA-bd_OB-fold"/>
</dbReference>
<evidence type="ECO:0000313" key="2">
    <source>
        <dbReference type="EMBL" id="SBV91249.1"/>
    </source>
</evidence>
<keyword evidence="1" id="KW-0472">Membrane</keyword>
<dbReference type="RefSeq" id="WP_006801613.1">
    <property type="nucleotide sequence ID" value="NZ_LT599032.1"/>
</dbReference>
<feature type="transmembrane region" description="Helical" evidence="1">
    <location>
        <begin position="90"/>
        <end position="113"/>
    </location>
</feature>
<dbReference type="Gene3D" id="2.40.50.140">
    <property type="entry name" value="Nucleic acid-binding proteins"/>
    <property type="match status" value="1"/>
</dbReference>
<accession>A0A212IVQ6</accession>
<evidence type="ECO:0000256" key="1">
    <source>
        <dbReference type="SAM" id="Phobius"/>
    </source>
</evidence>
<feature type="transmembrane region" description="Helical" evidence="1">
    <location>
        <begin position="14"/>
        <end position="35"/>
    </location>
</feature>
<keyword evidence="1" id="KW-0812">Transmembrane</keyword>
<reference evidence="2" key="1">
    <citation type="submission" date="2016-04" db="EMBL/GenBank/DDBJ databases">
        <authorList>
            <person name="Evans L.H."/>
            <person name="Alamgir A."/>
            <person name="Owens N."/>
            <person name="Weber N.D."/>
            <person name="Virtaneva K."/>
            <person name="Barbian K."/>
            <person name="Babar A."/>
            <person name="Rosenke K."/>
        </authorList>
    </citation>
    <scope>NUCLEOTIDE SEQUENCE</scope>
    <source>
        <strain evidence="2">86-1</strain>
    </source>
</reference>
<keyword evidence="1" id="KW-1133">Transmembrane helix</keyword>
<proteinExistence type="predicted"/>
<gene>
    <name evidence="2" type="ORF">KL86DYS1_10292</name>
</gene>
<dbReference type="EMBL" id="FLUM01000001">
    <property type="protein sequence ID" value="SBV91249.1"/>
    <property type="molecule type" value="Genomic_DNA"/>
</dbReference>